<dbReference type="SUPFAM" id="SSF52317">
    <property type="entry name" value="Class I glutamine amidotransferase-like"/>
    <property type="match status" value="1"/>
</dbReference>
<feature type="region of interest" description="Disordered" evidence="1">
    <location>
        <begin position="1"/>
        <end position="86"/>
    </location>
</feature>
<protein>
    <submittedName>
        <fullName evidence="2">Uncharacterized protein</fullName>
    </submittedName>
</protein>
<evidence type="ECO:0000313" key="3">
    <source>
        <dbReference type="Proteomes" id="UP000740926"/>
    </source>
</evidence>
<gene>
    <name evidence="2" type="ORF">G6F50_018464</name>
</gene>
<organism evidence="2 3">
    <name type="scientific">Rhizopus delemar</name>
    <dbReference type="NCBI Taxonomy" id="936053"/>
    <lineage>
        <taxon>Eukaryota</taxon>
        <taxon>Fungi</taxon>
        <taxon>Fungi incertae sedis</taxon>
        <taxon>Mucoromycota</taxon>
        <taxon>Mucoromycotina</taxon>
        <taxon>Mucoromycetes</taxon>
        <taxon>Mucorales</taxon>
        <taxon>Mucorineae</taxon>
        <taxon>Rhizopodaceae</taxon>
        <taxon>Rhizopus</taxon>
    </lineage>
</organism>
<feature type="compositionally biased region" description="Basic and acidic residues" evidence="1">
    <location>
        <begin position="1"/>
        <end position="12"/>
    </location>
</feature>
<comment type="caution">
    <text evidence="2">The sequence shown here is derived from an EMBL/GenBank/DDBJ whole genome shotgun (WGS) entry which is preliminary data.</text>
</comment>
<dbReference type="InterPro" id="IPR029062">
    <property type="entry name" value="Class_I_gatase-like"/>
</dbReference>
<keyword evidence="3" id="KW-1185">Reference proteome</keyword>
<evidence type="ECO:0000256" key="1">
    <source>
        <dbReference type="SAM" id="MobiDB-lite"/>
    </source>
</evidence>
<evidence type="ECO:0000313" key="2">
    <source>
        <dbReference type="EMBL" id="KAG1525297.1"/>
    </source>
</evidence>
<sequence length="86" mass="9429">MDREGKVEKRANTSDLGGTMRKGAQRVPIKAGTRAQTIYGDEVNERHRHRYERPHAVGKPAGNDGIARPPLVRGRAVPPGVHFHAA</sequence>
<dbReference type="AlphaFoldDB" id="A0A9P7BZB4"/>
<accession>A0A9P7BZB4</accession>
<reference evidence="2 3" key="1">
    <citation type="journal article" date="2020" name="Microb. Genom.">
        <title>Genetic diversity of clinical and environmental Mucorales isolates obtained from an investigation of mucormycosis cases among solid organ transplant recipients.</title>
        <authorList>
            <person name="Nguyen M.H."/>
            <person name="Kaul D."/>
            <person name="Muto C."/>
            <person name="Cheng S.J."/>
            <person name="Richter R.A."/>
            <person name="Bruno V.M."/>
            <person name="Liu G."/>
            <person name="Beyhan S."/>
            <person name="Sundermann A.J."/>
            <person name="Mounaud S."/>
            <person name="Pasculle A.W."/>
            <person name="Nierman W.C."/>
            <person name="Driscoll E."/>
            <person name="Cumbie R."/>
            <person name="Clancy C.J."/>
            <person name="Dupont C.L."/>
        </authorList>
    </citation>
    <scope>NUCLEOTIDE SEQUENCE [LARGE SCALE GENOMIC DNA]</scope>
    <source>
        <strain evidence="2 3">GL24</strain>
    </source>
</reference>
<proteinExistence type="predicted"/>
<dbReference type="Gene3D" id="3.40.50.880">
    <property type="match status" value="1"/>
</dbReference>
<name>A0A9P7BZB4_9FUNG</name>
<dbReference type="Proteomes" id="UP000740926">
    <property type="component" value="Unassembled WGS sequence"/>
</dbReference>
<dbReference type="EMBL" id="JAANIU010018518">
    <property type="protein sequence ID" value="KAG1525297.1"/>
    <property type="molecule type" value="Genomic_DNA"/>
</dbReference>